<dbReference type="RefSeq" id="WP_112331765.1">
    <property type="nucleotide sequence ID" value="NZ_QLYR01000001.1"/>
</dbReference>
<dbReference type="SUPFAM" id="SSF53850">
    <property type="entry name" value="Periplasmic binding protein-like II"/>
    <property type="match status" value="1"/>
</dbReference>
<dbReference type="AlphaFoldDB" id="A0A328UK62"/>
<dbReference type="InterPro" id="IPR001638">
    <property type="entry name" value="Solute-binding_3/MltF_N"/>
</dbReference>
<dbReference type="PANTHER" id="PTHR35936">
    <property type="entry name" value="MEMBRANE-BOUND LYTIC MUREIN TRANSGLYCOSYLASE F"/>
    <property type="match status" value="1"/>
</dbReference>
<gene>
    <name evidence="4" type="ORF">DPQ25_03480</name>
</gene>
<name>A0A328UK62_9FIRM</name>
<dbReference type="EMBL" id="QLYR01000001">
    <property type="protein sequence ID" value="RAQ30570.1"/>
    <property type="molecule type" value="Genomic_DNA"/>
</dbReference>
<reference evidence="4 5" key="1">
    <citation type="submission" date="2018-06" db="EMBL/GenBank/DDBJ databases">
        <title>Noncontiguous genome sequence of Ruminococcaceae bacterium ASD2818.</title>
        <authorList>
            <person name="Chaplin A.V."/>
            <person name="Sokolova S.R."/>
            <person name="Kochetkova T.O."/>
            <person name="Goltsov A.Y."/>
            <person name="Trofimov D.Y."/>
            <person name="Efimov B.A."/>
        </authorList>
    </citation>
    <scope>NUCLEOTIDE SEQUENCE [LARGE SCALE GENOMIC DNA]</scope>
    <source>
        <strain evidence="4 5">ASD2818</strain>
    </source>
</reference>
<evidence type="ECO:0000259" key="3">
    <source>
        <dbReference type="SMART" id="SM00062"/>
    </source>
</evidence>
<feature type="signal peptide" evidence="2">
    <location>
        <begin position="1"/>
        <end position="22"/>
    </location>
</feature>
<keyword evidence="5" id="KW-1185">Reference proteome</keyword>
<sequence>MKKLLALALAGAMMLCAGCSQGEAGSSGTAVDDSWTKIEEAGKIKLGMDDAFPPMGYTDPETGDIIGFDVDVAKEVFKRLDVELELCPIEWTQKETELNNGEVDLLWNGYSSTPERAEKVNLSVPYMKNNQIILVKDDSSYQSFADLAGKTVGVQADSSAEVALDSDEAKAFKDSLKEIVPIDDYSKAILEIKNGTIDAIAIDEVVARFYINNEPGAYRILMKDSDNVESLAVEDYVIGFRKGDDALKSKVEETLKAMAKDGKLAEISEKWFGEDVTTISKD</sequence>
<feature type="domain" description="Solute-binding protein family 3/N-terminal" evidence="3">
    <location>
        <begin position="43"/>
        <end position="275"/>
    </location>
</feature>
<dbReference type="Gene3D" id="3.40.190.10">
    <property type="entry name" value="Periplasmic binding protein-like II"/>
    <property type="match status" value="2"/>
</dbReference>
<comment type="caution">
    <text evidence="4">The sequence shown here is derived from an EMBL/GenBank/DDBJ whole genome shotgun (WGS) entry which is preliminary data.</text>
</comment>
<dbReference type="PANTHER" id="PTHR35936:SF34">
    <property type="entry name" value="ABC TRANSPORTER EXTRACELLULAR-BINDING PROTEIN YCKB-RELATED"/>
    <property type="match status" value="1"/>
</dbReference>
<dbReference type="SMART" id="SM00062">
    <property type="entry name" value="PBPb"/>
    <property type="match status" value="1"/>
</dbReference>
<proteinExistence type="predicted"/>
<evidence type="ECO:0000313" key="4">
    <source>
        <dbReference type="EMBL" id="RAQ30570.1"/>
    </source>
</evidence>
<dbReference type="CDD" id="cd00996">
    <property type="entry name" value="PBP2_AatB_like"/>
    <property type="match status" value="1"/>
</dbReference>
<dbReference type="Proteomes" id="UP000249377">
    <property type="component" value="Unassembled WGS sequence"/>
</dbReference>
<evidence type="ECO:0000313" key="5">
    <source>
        <dbReference type="Proteomes" id="UP000249377"/>
    </source>
</evidence>
<accession>A0A328UK62</accession>
<dbReference type="Pfam" id="PF00497">
    <property type="entry name" value="SBP_bac_3"/>
    <property type="match status" value="1"/>
</dbReference>
<organism evidence="4 5">
    <name type="scientific">Hydrogeniiclostridium mannosilyticum</name>
    <dbReference type="NCBI Taxonomy" id="2764322"/>
    <lineage>
        <taxon>Bacteria</taxon>
        <taxon>Bacillati</taxon>
        <taxon>Bacillota</taxon>
        <taxon>Clostridia</taxon>
        <taxon>Eubacteriales</taxon>
        <taxon>Acutalibacteraceae</taxon>
        <taxon>Hydrogeniiclostridium</taxon>
    </lineage>
</organism>
<evidence type="ECO:0000256" key="2">
    <source>
        <dbReference type="SAM" id="SignalP"/>
    </source>
</evidence>
<protein>
    <submittedName>
        <fullName evidence="4">Amino acid ABC transporter substrate-binding protein</fullName>
    </submittedName>
</protein>
<keyword evidence="1 2" id="KW-0732">Signal</keyword>
<feature type="chain" id="PRO_5016382962" evidence="2">
    <location>
        <begin position="23"/>
        <end position="282"/>
    </location>
</feature>
<evidence type="ECO:0000256" key="1">
    <source>
        <dbReference type="ARBA" id="ARBA00022729"/>
    </source>
</evidence>